<organism evidence="1 2">
    <name type="scientific">Scutellospora calospora</name>
    <dbReference type="NCBI Taxonomy" id="85575"/>
    <lineage>
        <taxon>Eukaryota</taxon>
        <taxon>Fungi</taxon>
        <taxon>Fungi incertae sedis</taxon>
        <taxon>Mucoromycota</taxon>
        <taxon>Glomeromycotina</taxon>
        <taxon>Glomeromycetes</taxon>
        <taxon>Diversisporales</taxon>
        <taxon>Gigasporaceae</taxon>
        <taxon>Scutellospora</taxon>
    </lineage>
</organism>
<proteinExistence type="predicted"/>
<evidence type="ECO:0000313" key="2">
    <source>
        <dbReference type="Proteomes" id="UP000789860"/>
    </source>
</evidence>
<sequence>DGDASLVTNDNYHIQYKINFVSYAKDRVHQCCQFWLPMGISGLPVRFCNNKSSGGTINFTSSDNT</sequence>
<accession>A0ACA9P9D4</accession>
<evidence type="ECO:0000313" key="1">
    <source>
        <dbReference type="EMBL" id="CAG8693781.1"/>
    </source>
</evidence>
<name>A0ACA9P9D4_9GLOM</name>
<dbReference type="Proteomes" id="UP000789860">
    <property type="component" value="Unassembled WGS sequence"/>
</dbReference>
<feature type="non-terminal residue" evidence="1">
    <location>
        <position position="1"/>
    </location>
</feature>
<dbReference type="EMBL" id="CAJVPM010036817">
    <property type="protein sequence ID" value="CAG8693781.1"/>
    <property type="molecule type" value="Genomic_DNA"/>
</dbReference>
<keyword evidence="2" id="KW-1185">Reference proteome</keyword>
<reference evidence="1" key="1">
    <citation type="submission" date="2021-06" db="EMBL/GenBank/DDBJ databases">
        <authorList>
            <person name="Kallberg Y."/>
            <person name="Tangrot J."/>
            <person name="Rosling A."/>
        </authorList>
    </citation>
    <scope>NUCLEOTIDE SEQUENCE</scope>
    <source>
        <strain evidence="1">AU212A</strain>
    </source>
</reference>
<comment type="caution">
    <text evidence="1">The sequence shown here is derived from an EMBL/GenBank/DDBJ whole genome shotgun (WGS) entry which is preliminary data.</text>
</comment>
<gene>
    <name evidence="1" type="ORF">SCALOS_LOCUS10235</name>
</gene>
<feature type="non-terminal residue" evidence="1">
    <location>
        <position position="65"/>
    </location>
</feature>
<protein>
    <submittedName>
        <fullName evidence="1">10995_t:CDS:1</fullName>
    </submittedName>
</protein>